<dbReference type="EMBL" id="QZEZ01000004">
    <property type="protein sequence ID" value="RJK96166.1"/>
    <property type="molecule type" value="Genomic_DNA"/>
</dbReference>
<dbReference type="Proteomes" id="UP000265614">
    <property type="component" value="Unassembled WGS sequence"/>
</dbReference>
<evidence type="ECO:0000313" key="2">
    <source>
        <dbReference type="Proteomes" id="UP000265614"/>
    </source>
</evidence>
<keyword evidence="1" id="KW-0548">Nucleotidyltransferase</keyword>
<evidence type="ECO:0000313" key="1">
    <source>
        <dbReference type="EMBL" id="RJK96166.1"/>
    </source>
</evidence>
<dbReference type="SUPFAM" id="SSF53448">
    <property type="entry name" value="Nucleotide-diphospho-sugar transferases"/>
    <property type="match status" value="1"/>
</dbReference>
<comment type="caution">
    <text evidence="1">The sequence shown here is derived from an EMBL/GenBank/DDBJ whole genome shotgun (WGS) entry which is preliminary data.</text>
</comment>
<dbReference type="AlphaFoldDB" id="A0A3A3Z164"/>
<dbReference type="GO" id="GO:0016779">
    <property type="term" value="F:nucleotidyltransferase activity"/>
    <property type="evidence" value="ECO:0007669"/>
    <property type="project" value="UniProtKB-KW"/>
</dbReference>
<gene>
    <name evidence="1" type="ORF">D5H78_11070</name>
</gene>
<protein>
    <submittedName>
        <fullName evidence="1">Phosphocholine cytidylyltransferase family protein</fullName>
    </submittedName>
</protein>
<reference evidence="1 2" key="1">
    <citation type="submission" date="2018-09" db="EMBL/GenBank/DDBJ databases">
        <title>YIM 75000 draft genome.</title>
        <authorList>
            <person name="Tang S."/>
            <person name="Feng Y."/>
        </authorList>
    </citation>
    <scope>NUCLEOTIDE SEQUENCE [LARGE SCALE GENOMIC DNA]</scope>
    <source>
        <strain evidence="1 2">YIM 75000</strain>
    </source>
</reference>
<sequence>MGTRLGRPQPKPLTRLDDGRSILGRQLDALRGALGEDVHVTLVVGFMADDVRAAAPGTSSVLNPAYATTNTARSLLLALRAVPEGGVLWLNGDVVFDPALLDALLPLLRADEGFVCVDTSATGEEEVKYTLDADGCVRELSKQVVGGLGEAVGINHVASRDRAALVEHLARCGDQDYFERGMETAIAEAGLRFRAVDISRWAAVEVDVAIDLDRANRDVVRAAAGSR</sequence>
<organism evidence="1 2">
    <name type="scientific">Vallicoccus soli</name>
    <dbReference type="NCBI Taxonomy" id="2339232"/>
    <lineage>
        <taxon>Bacteria</taxon>
        <taxon>Bacillati</taxon>
        <taxon>Actinomycetota</taxon>
        <taxon>Actinomycetes</taxon>
        <taxon>Motilibacterales</taxon>
        <taxon>Vallicoccaceae</taxon>
        <taxon>Vallicoccus</taxon>
    </lineage>
</organism>
<keyword evidence="2" id="KW-1185">Reference proteome</keyword>
<accession>A0A3A3Z164</accession>
<dbReference type="InterPro" id="IPR029044">
    <property type="entry name" value="Nucleotide-diphossugar_trans"/>
</dbReference>
<dbReference type="OrthoDB" id="3618661at2"/>
<dbReference type="Gene3D" id="3.90.550.10">
    <property type="entry name" value="Spore Coat Polysaccharide Biosynthesis Protein SpsA, Chain A"/>
    <property type="match status" value="1"/>
</dbReference>
<keyword evidence="1" id="KW-0808">Transferase</keyword>
<name>A0A3A3Z164_9ACTN</name>
<proteinExistence type="predicted"/>